<comment type="subcellular location">
    <subcellularLocation>
        <location evidence="1">Membrane</location>
        <topology evidence="1">Multi-pass membrane protein</topology>
    </subcellularLocation>
</comment>
<evidence type="ECO:0000313" key="11">
    <source>
        <dbReference type="Proteomes" id="UP000515152"/>
    </source>
</evidence>
<evidence type="ECO:0000256" key="8">
    <source>
        <dbReference type="ARBA" id="ARBA00023136"/>
    </source>
</evidence>
<comment type="similarity">
    <text evidence="2">Belongs to the ABC transporter superfamily. ABCG family. Eye pigment precursor importer (TC 3.A.1.204) subfamily.</text>
</comment>
<evidence type="ECO:0000256" key="7">
    <source>
        <dbReference type="ARBA" id="ARBA00022989"/>
    </source>
</evidence>
<dbReference type="Gene3D" id="3.40.50.300">
    <property type="entry name" value="P-loop containing nucleotide triphosphate hydrolases"/>
    <property type="match status" value="1"/>
</dbReference>
<evidence type="ECO:0000256" key="3">
    <source>
        <dbReference type="ARBA" id="ARBA00022448"/>
    </source>
</evidence>
<proteinExistence type="inferred from homology"/>
<dbReference type="SUPFAM" id="SSF52540">
    <property type="entry name" value="P-loop containing nucleoside triphosphate hydrolases"/>
    <property type="match status" value="1"/>
</dbReference>
<protein>
    <submittedName>
        <fullName evidence="12 13">Broad substrate specificity ATP-binding cassette transporter ABCG2d</fullName>
    </submittedName>
</protein>
<keyword evidence="11" id="KW-1185">Reference proteome</keyword>
<evidence type="ECO:0000259" key="10">
    <source>
        <dbReference type="PROSITE" id="PS50893"/>
    </source>
</evidence>
<feature type="transmembrane region" description="Helical" evidence="9">
    <location>
        <begin position="399"/>
        <end position="419"/>
    </location>
</feature>
<dbReference type="GO" id="GO:0015562">
    <property type="term" value="F:efflux transmembrane transporter activity"/>
    <property type="evidence" value="ECO:0007669"/>
    <property type="project" value="UniProtKB-ARBA"/>
</dbReference>
<dbReference type="RefSeq" id="XP_012674328.2">
    <property type="nucleotide sequence ID" value="XM_012818874.3"/>
</dbReference>
<dbReference type="PROSITE" id="PS50893">
    <property type="entry name" value="ABC_TRANSPORTER_2"/>
    <property type="match status" value="1"/>
</dbReference>
<dbReference type="OrthoDB" id="66620at2759"/>
<keyword evidence="4 9" id="KW-0812">Transmembrane</keyword>
<dbReference type="InterPro" id="IPR003439">
    <property type="entry name" value="ABC_transporter-like_ATP-bd"/>
</dbReference>
<dbReference type="AlphaFoldDB" id="A0A6P3VLJ9"/>
<dbReference type="KEGG" id="char:105892585"/>
<evidence type="ECO:0000256" key="1">
    <source>
        <dbReference type="ARBA" id="ARBA00004141"/>
    </source>
</evidence>
<dbReference type="CDD" id="cd03213">
    <property type="entry name" value="ABCG_EPDR"/>
    <property type="match status" value="1"/>
</dbReference>
<evidence type="ECO:0000313" key="12">
    <source>
        <dbReference type="RefSeq" id="XP_012674328.2"/>
    </source>
</evidence>
<evidence type="ECO:0000256" key="2">
    <source>
        <dbReference type="ARBA" id="ARBA00005814"/>
    </source>
</evidence>
<dbReference type="Pfam" id="PF00005">
    <property type="entry name" value="ABC_tran"/>
    <property type="match status" value="1"/>
</dbReference>
<feature type="transmembrane region" description="Helical" evidence="9">
    <location>
        <begin position="638"/>
        <end position="656"/>
    </location>
</feature>
<sequence length="663" mass="73971">MADRANHVNIQVVEDMGTNGLVGPKVITMETGKTQRGAVVSFHNIQYKVELKSGPLCKRKTTAKEILVDLSGIMRPGLNAILGPTGSGKSSFLDVLAARKDPTGLSGEVLIDGAPQPPNFKCLSGYVVQDDVVMGTLTVRENLRFSAALRLPASVDQREKETRVNRLIEELGLSKVADSKVGTQLIRGISGGERKRTNIGMELIIDPSVLFLDEPTTGLDASTANSVLLLLKKMANHGRTIIMSIHQPRYSIYRLFDSLTLLVSGKQVYHGPAQNALDYFANIGYACEAHNNPADFFLDIINGDSTAATLNKMHTSGELDFEEGSSNRRSIEDRLVEEYRNCSYARNTKAELERITNGRDYTTLHKARTITYNSSFLHQLKWVLKRTFRNLMLNPQTSVAQLGVTIFLALIVGAIFFGVKDDQSGIQNRFGALFFITTNQCFSTLSAAELFITERKLFIHEYTSGYYRISVYFLSKILSDIITLRTMPSVIFTCVVYYMIGFKPTAGAFFLFMFTVTLVAYTATAMTMAISADQTVVAVANIFMTISFVFMMIFSGLLVRLTSIMDWLAWLKYFSIPRYGLTALEINEFVGLEFCKNLSITSRMNNCTINPVELTCTGEQHLKAQGIDYSTWGLWENHVALVVMTIIFLTIAYVKLRFMKKFT</sequence>
<feature type="transmembrane region" description="Helical" evidence="9">
    <location>
        <begin position="536"/>
        <end position="559"/>
    </location>
</feature>
<dbReference type="RefSeq" id="XP_031415821.1">
    <property type="nucleotide sequence ID" value="XM_031559961.2"/>
</dbReference>
<feature type="transmembrane region" description="Helical" evidence="9">
    <location>
        <begin position="477"/>
        <end position="500"/>
    </location>
</feature>
<dbReference type="GO" id="GO:0005524">
    <property type="term" value="F:ATP binding"/>
    <property type="evidence" value="ECO:0007669"/>
    <property type="project" value="UniProtKB-KW"/>
</dbReference>
<dbReference type="GO" id="GO:0008514">
    <property type="term" value="F:organic anion transmembrane transporter activity"/>
    <property type="evidence" value="ECO:0007669"/>
    <property type="project" value="UniProtKB-ARBA"/>
</dbReference>
<reference evidence="12 13" key="1">
    <citation type="submission" date="2025-04" db="UniProtKB">
        <authorList>
            <consortium name="RefSeq"/>
        </authorList>
    </citation>
    <scope>IDENTIFICATION</scope>
</reference>
<dbReference type="InterPro" id="IPR003593">
    <property type="entry name" value="AAA+_ATPase"/>
</dbReference>
<organism evidence="11 12">
    <name type="scientific">Clupea harengus</name>
    <name type="common">Atlantic herring</name>
    <dbReference type="NCBI Taxonomy" id="7950"/>
    <lineage>
        <taxon>Eukaryota</taxon>
        <taxon>Metazoa</taxon>
        <taxon>Chordata</taxon>
        <taxon>Craniata</taxon>
        <taxon>Vertebrata</taxon>
        <taxon>Euteleostomi</taxon>
        <taxon>Actinopterygii</taxon>
        <taxon>Neopterygii</taxon>
        <taxon>Teleostei</taxon>
        <taxon>Clupei</taxon>
        <taxon>Clupeiformes</taxon>
        <taxon>Clupeoidei</taxon>
        <taxon>Clupeidae</taxon>
        <taxon>Clupea</taxon>
    </lineage>
</organism>
<dbReference type="Pfam" id="PF19055">
    <property type="entry name" value="ABC2_membrane_7"/>
    <property type="match status" value="1"/>
</dbReference>
<keyword evidence="5" id="KW-0547">Nucleotide-binding</keyword>
<feature type="transmembrane region" description="Helical" evidence="9">
    <location>
        <begin position="506"/>
        <end position="524"/>
    </location>
</feature>
<evidence type="ECO:0000256" key="5">
    <source>
        <dbReference type="ARBA" id="ARBA00022741"/>
    </source>
</evidence>
<dbReference type="GO" id="GO:0140359">
    <property type="term" value="F:ABC-type transporter activity"/>
    <property type="evidence" value="ECO:0007669"/>
    <property type="project" value="InterPro"/>
</dbReference>
<dbReference type="InterPro" id="IPR043926">
    <property type="entry name" value="ABCG_dom"/>
</dbReference>
<dbReference type="InterPro" id="IPR013525">
    <property type="entry name" value="ABC2_TM"/>
</dbReference>
<keyword evidence="6 12" id="KW-0067">ATP-binding</keyword>
<keyword evidence="8 9" id="KW-0472">Membrane</keyword>
<name>A0A6P3VLJ9_CLUHA</name>
<gene>
    <name evidence="12 13" type="primary">abcg2d</name>
</gene>
<evidence type="ECO:0000313" key="13">
    <source>
        <dbReference type="RefSeq" id="XP_031415821.1"/>
    </source>
</evidence>
<dbReference type="GO" id="GO:0016887">
    <property type="term" value="F:ATP hydrolysis activity"/>
    <property type="evidence" value="ECO:0007669"/>
    <property type="project" value="InterPro"/>
</dbReference>
<dbReference type="InterPro" id="IPR027417">
    <property type="entry name" value="P-loop_NTPase"/>
</dbReference>
<evidence type="ECO:0000256" key="4">
    <source>
        <dbReference type="ARBA" id="ARBA00022692"/>
    </source>
</evidence>
<dbReference type="GO" id="GO:0016324">
    <property type="term" value="C:apical plasma membrane"/>
    <property type="evidence" value="ECO:0007669"/>
    <property type="project" value="UniProtKB-ARBA"/>
</dbReference>
<dbReference type="GeneID" id="105892585"/>
<accession>A0A6P3VLJ9</accession>
<dbReference type="Pfam" id="PF01061">
    <property type="entry name" value="ABC2_membrane"/>
    <property type="match status" value="1"/>
</dbReference>
<dbReference type="PANTHER" id="PTHR19241">
    <property type="entry name" value="ATP-BINDING CASSETTE TRANSPORTER"/>
    <property type="match status" value="1"/>
</dbReference>
<dbReference type="FunFam" id="3.40.50.300:FF:000622">
    <property type="entry name" value="ATP-binding cassette sub-family G member 2"/>
    <property type="match status" value="1"/>
</dbReference>
<feature type="domain" description="ABC transporter" evidence="10">
    <location>
        <begin position="51"/>
        <end position="289"/>
    </location>
</feature>
<dbReference type="Proteomes" id="UP000515152">
    <property type="component" value="Chromosome 22"/>
</dbReference>
<dbReference type="SMART" id="SM00382">
    <property type="entry name" value="AAA"/>
    <property type="match status" value="1"/>
</dbReference>
<dbReference type="GeneTree" id="ENSGT00940000166376"/>
<keyword evidence="7 9" id="KW-1133">Transmembrane helix</keyword>
<evidence type="ECO:0000256" key="6">
    <source>
        <dbReference type="ARBA" id="ARBA00022840"/>
    </source>
</evidence>
<keyword evidence="3" id="KW-0813">Transport</keyword>
<evidence type="ECO:0000256" key="9">
    <source>
        <dbReference type="SAM" id="Phobius"/>
    </source>
</evidence>
<dbReference type="CTD" id="735310"/>